<keyword evidence="1" id="KW-1133">Transmembrane helix</keyword>
<dbReference type="AlphaFoldDB" id="A0A2S6IG01"/>
<dbReference type="EMBL" id="PTJE01000008">
    <property type="protein sequence ID" value="PPK93080.1"/>
    <property type="molecule type" value="Genomic_DNA"/>
</dbReference>
<gene>
    <name evidence="2" type="ORF">LY01_02785</name>
</gene>
<feature type="transmembrane region" description="Helical" evidence="1">
    <location>
        <begin position="16"/>
        <end position="36"/>
    </location>
</feature>
<name>A0A2S6IG01_9FLAO</name>
<organism evidence="2 3">
    <name type="scientific">Nonlabens xylanidelens</name>
    <dbReference type="NCBI Taxonomy" id="191564"/>
    <lineage>
        <taxon>Bacteria</taxon>
        <taxon>Pseudomonadati</taxon>
        <taxon>Bacteroidota</taxon>
        <taxon>Flavobacteriia</taxon>
        <taxon>Flavobacteriales</taxon>
        <taxon>Flavobacteriaceae</taxon>
        <taxon>Nonlabens</taxon>
    </lineage>
</organism>
<keyword evidence="1" id="KW-0472">Membrane</keyword>
<proteinExistence type="predicted"/>
<dbReference type="InterPro" id="IPR011004">
    <property type="entry name" value="Trimer_LpxA-like_sf"/>
</dbReference>
<sequence length="419" mass="46851">MEEKEGTRKGFKAQSLIQTIYLCVVLLLLVGSLFLLSDLKGKLLYHYDGLNDHIYQHLKLKDYYLNGDGDGDFDRIGDGFYSQIELDALTKEKKWGIYSIFQLRTSKRSFQDQLDSFWKIKSKPSGIHVLRTIDKGVAIKYKGKVVLNGSLMIPEKSFSNNKLQAVVGSASQLKLNGSFVKAPMNLSKLKDQFVVPEVDEEFRFRESEINNKIITNSFKQPTIEITLESNLIEDFQISGNVIIKSSDIIKIANTAKMNNCLIVAPRIIVEKGFKGSVQILASEFIKIEDDVQLDSGTTIFLKTKGDKGMVSVSKNVSINGNIIVMDDVTQDITESFSKLILSEDVLIKGDVYCQGVSFLKGEINGYVYTATVGTLSGSEESLNVISDVIINEPIILNRTGLHMEEKDGESKYNVISKMF</sequence>
<accession>A0A2S6IG01</accession>
<evidence type="ECO:0000313" key="3">
    <source>
        <dbReference type="Proteomes" id="UP000239002"/>
    </source>
</evidence>
<evidence type="ECO:0000256" key="1">
    <source>
        <dbReference type="SAM" id="Phobius"/>
    </source>
</evidence>
<dbReference type="SUPFAM" id="SSF51161">
    <property type="entry name" value="Trimeric LpxA-like enzymes"/>
    <property type="match status" value="1"/>
</dbReference>
<keyword evidence="1" id="KW-0812">Transmembrane</keyword>
<dbReference type="Proteomes" id="UP000239002">
    <property type="component" value="Unassembled WGS sequence"/>
</dbReference>
<comment type="caution">
    <text evidence="2">The sequence shown here is derived from an EMBL/GenBank/DDBJ whole genome shotgun (WGS) entry which is preliminary data.</text>
</comment>
<protein>
    <recommendedName>
        <fullName evidence="4">Polymer-forming protein</fullName>
    </recommendedName>
</protein>
<reference evidence="2 3" key="1">
    <citation type="submission" date="2018-02" db="EMBL/GenBank/DDBJ databases">
        <title>Genomic Encyclopedia of Archaeal and Bacterial Type Strains, Phase II (KMG-II): from individual species to whole genera.</title>
        <authorList>
            <person name="Goeker M."/>
        </authorList>
    </citation>
    <scope>NUCLEOTIDE SEQUENCE [LARGE SCALE GENOMIC DNA]</scope>
    <source>
        <strain evidence="2 3">DSM 16809</strain>
    </source>
</reference>
<evidence type="ECO:0000313" key="2">
    <source>
        <dbReference type="EMBL" id="PPK93080.1"/>
    </source>
</evidence>
<dbReference type="RefSeq" id="WP_104516581.1">
    <property type="nucleotide sequence ID" value="NZ_MQVW01000015.1"/>
</dbReference>
<evidence type="ECO:0008006" key="4">
    <source>
        <dbReference type="Google" id="ProtNLM"/>
    </source>
</evidence>
<keyword evidence="3" id="KW-1185">Reference proteome</keyword>
<dbReference type="OrthoDB" id="1004942at2"/>